<dbReference type="CDD" id="cd09110">
    <property type="entry name" value="PLDc_CLS_1"/>
    <property type="match status" value="1"/>
</dbReference>
<dbReference type="InterPro" id="IPR022924">
    <property type="entry name" value="Cardiolipin_synthase"/>
</dbReference>
<dbReference type="GO" id="GO:0032049">
    <property type="term" value="P:cardiolipin biosynthetic process"/>
    <property type="evidence" value="ECO:0007669"/>
    <property type="project" value="UniProtKB-UniRule"/>
</dbReference>
<dbReference type="PROSITE" id="PS50035">
    <property type="entry name" value="PLD"/>
    <property type="match status" value="2"/>
</dbReference>
<keyword evidence="5" id="KW-0677">Repeat</keyword>
<evidence type="ECO:0000259" key="9">
    <source>
        <dbReference type="PROSITE" id="PS50035"/>
    </source>
</evidence>
<dbReference type="RefSeq" id="WP_128525551.1">
    <property type="nucleotide sequence ID" value="NZ_CANLVY010000001.1"/>
</dbReference>
<evidence type="ECO:0000313" key="11">
    <source>
        <dbReference type="Proteomes" id="UP000287756"/>
    </source>
</evidence>
<evidence type="ECO:0000256" key="8">
    <source>
        <dbReference type="NCBIfam" id="TIGR04265"/>
    </source>
</evidence>
<dbReference type="AlphaFoldDB" id="A0A410MEY5"/>
<evidence type="ECO:0000256" key="5">
    <source>
        <dbReference type="ARBA" id="ARBA00022737"/>
    </source>
</evidence>
<dbReference type="PANTHER" id="PTHR21248">
    <property type="entry name" value="CARDIOLIPIN SYNTHASE"/>
    <property type="match status" value="1"/>
</dbReference>
<dbReference type="GO" id="GO:0008808">
    <property type="term" value="F:cardiolipin synthase activity"/>
    <property type="evidence" value="ECO:0007669"/>
    <property type="project" value="UniProtKB-UniRule"/>
</dbReference>
<dbReference type="PANTHER" id="PTHR21248:SF7">
    <property type="entry name" value="MINOR CARDIOLIPIN SYNTHASE CLSB"/>
    <property type="match status" value="1"/>
</dbReference>
<evidence type="ECO:0000256" key="3">
    <source>
        <dbReference type="ARBA" id="ARBA00022679"/>
    </source>
</evidence>
<keyword evidence="4" id="KW-0812">Transmembrane</keyword>
<protein>
    <recommendedName>
        <fullName evidence="8">Cardiolipin synthase</fullName>
        <ecNumber evidence="8">2.7.8.-</ecNumber>
    </recommendedName>
</protein>
<dbReference type="OrthoDB" id="9762009at2"/>
<dbReference type="InterPro" id="IPR001736">
    <property type="entry name" value="PLipase_D/transphosphatidylase"/>
</dbReference>
<dbReference type="SMART" id="SM00155">
    <property type="entry name" value="PLDc"/>
    <property type="match status" value="2"/>
</dbReference>
<dbReference type="PIRSF" id="PIRSF000850">
    <property type="entry name" value="Phospholipase_D_PSS"/>
    <property type="match status" value="1"/>
</dbReference>
<keyword evidence="2" id="KW-1003">Cell membrane</keyword>
<dbReference type="Gene3D" id="3.30.870.10">
    <property type="entry name" value="Endonuclease Chain A"/>
    <property type="match status" value="2"/>
</dbReference>
<evidence type="ECO:0000256" key="4">
    <source>
        <dbReference type="ARBA" id="ARBA00022692"/>
    </source>
</evidence>
<evidence type="ECO:0000256" key="2">
    <source>
        <dbReference type="ARBA" id="ARBA00022475"/>
    </source>
</evidence>
<organism evidence="10 11">
    <name type="scientific">Halobacillus litoralis</name>
    <dbReference type="NCBI Taxonomy" id="45668"/>
    <lineage>
        <taxon>Bacteria</taxon>
        <taxon>Bacillati</taxon>
        <taxon>Bacillota</taxon>
        <taxon>Bacilli</taxon>
        <taxon>Bacillales</taxon>
        <taxon>Bacillaceae</taxon>
        <taxon>Halobacillus</taxon>
    </lineage>
</organism>
<dbReference type="SUPFAM" id="SSF56024">
    <property type="entry name" value="Phospholipase D/nuclease"/>
    <property type="match status" value="2"/>
</dbReference>
<dbReference type="KEGG" id="hli:HLI_14270"/>
<evidence type="ECO:0000256" key="7">
    <source>
        <dbReference type="ARBA" id="ARBA00023136"/>
    </source>
</evidence>
<dbReference type="InterPro" id="IPR025202">
    <property type="entry name" value="PLD-like_dom"/>
</dbReference>
<dbReference type="EMBL" id="CP026118">
    <property type="protein sequence ID" value="QAS53273.1"/>
    <property type="molecule type" value="Genomic_DNA"/>
</dbReference>
<sequence length="394" mass="45428">MLITLVLVAILFILLLIIDFKIGKYNHNQNPRTLPKQETTGDYQLYKNGSALYEDLFQDIANAESQVDVYFFLVDNDYISQNFLQVLKNKAIEGIPVRLCTDRIGGYKLNKKIRQDLKRSGVQFAFSETPGFPYFFYRINRRNHRKITVIDGKIGYIGGFNIGSNYIGGSAKFGDWRDYHLRVTGPVVGAIHEILLDDWYLATGERIEKHTTTEKGKHKLKVFATDGVELENEFTSMVQSAKNEILIGSPYFVPTDQLQKALKQAIENGVELHILIPMKADHPFVKEAGIPYLEELYHHGAHVHFYDDGFYHSKVIMIDGKFADIGTANFDRRSFFLNKEVNTYVYDEVFISDLRRAYFEDVADAVPFDDHWLKRRALSTRINEKIAVFLRPFL</sequence>
<keyword evidence="7" id="KW-0472">Membrane</keyword>
<feature type="domain" description="PLD phosphodiesterase" evidence="9">
    <location>
        <begin position="307"/>
        <end position="334"/>
    </location>
</feature>
<evidence type="ECO:0000256" key="6">
    <source>
        <dbReference type="ARBA" id="ARBA00022989"/>
    </source>
</evidence>
<evidence type="ECO:0000313" key="10">
    <source>
        <dbReference type="EMBL" id="QAS53273.1"/>
    </source>
</evidence>
<keyword evidence="3" id="KW-0808">Transferase</keyword>
<accession>A0A410MEY5</accession>
<dbReference type="CDD" id="cd09112">
    <property type="entry name" value="PLDc_CLS_2"/>
    <property type="match status" value="1"/>
</dbReference>
<comment type="subcellular location">
    <subcellularLocation>
        <location evidence="1">Cell membrane</location>
    </subcellularLocation>
</comment>
<dbReference type="EC" id="2.7.8.-" evidence="8"/>
<reference evidence="10 11" key="1">
    <citation type="submission" date="2018-01" db="EMBL/GenBank/DDBJ databases">
        <title>The whole genome sequencing and assembly of Halobacillus litoralis ERB031 strain.</title>
        <authorList>
            <person name="Lee S.-J."/>
            <person name="Park M.-K."/>
            <person name="Kim J.-Y."/>
            <person name="Lee Y.-J."/>
            <person name="Yi H."/>
            <person name="Bahn Y.-S."/>
            <person name="Kim J.F."/>
            <person name="Lee D.-W."/>
        </authorList>
    </citation>
    <scope>NUCLEOTIDE SEQUENCE [LARGE SCALE GENOMIC DNA]</scope>
    <source>
        <strain evidence="10 11">ERB 031</strain>
    </source>
</reference>
<proteinExistence type="predicted"/>
<feature type="domain" description="PLD phosphodiesterase" evidence="9">
    <location>
        <begin position="139"/>
        <end position="166"/>
    </location>
</feature>
<name>A0A410MEY5_9BACI</name>
<keyword evidence="6" id="KW-1133">Transmembrane helix</keyword>
<dbReference type="GO" id="GO:0005886">
    <property type="term" value="C:plasma membrane"/>
    <property type="evidence" value="ECO:0007669"/>
    <property type="project" value="UniProtKB-SubCell"/>
</dbReference>
<dbReference type="Pfam" id="PF13091">
    <property type="entry name" value="PLDc_2"/>
    <property type="match status" value="2"/>
</dbReference>
<dbReference type="NCBIfam" id="TIGR04265">
    <property type="entry name" value="bac_cardiolipin"/>
    <property type="match status" value="1"/>
</dbReference>
<evidence type="ECO:0000256" key="1">
    <source>
        <dbReference type="ARBA" id="ARBA00004236"/>
    </source>
</evidence>
<gene>
    <name evidence="10" type="primary">cls</name>
    <name evidence="10" type="ORF">HLI_14270</name>
</gene>
<dbReference type="Proteomes" id="UP000287756">
    <property type="component" value="Chromosome"/>
</dbReference>